<dbReference type="InterPro" id="IPR000577">
    <property type="entry name" value="Carb_kinase_FGGY"/>
</dbReference>
<keyword evidence="7" id="KW-1185">Reference proteome</keyword>
<dbReference type="Pfam" id="PF02782">
    <property type="entry name" value="FGGY_C"/>
    <property type="match status" value="1"/>
</dbReference>
<keyword evidence="2" id="KW-0808">Transferase</keyword>
<keyword evidence="3 6" id="KW-0418">Kinase</keyword>
<dbReference type="EMBL" id="LT669839">
    <property type="protein sequence ID" value="SHD75945.1"/>
    <property type="molecule type" value="Genomic_DNA"/>
</dbReference>
<dbReference type="InterPro" id="IPR050406">
    <property type="entry name" value="FGGY_Carb_Kinase"/>
</dbReference>
<protein>
    <submittedName>
        <fullName evidence="6">Carbohydrate kinase, FGGY family protein</fullName>
    </submittedName>
</protein>
<evidence type="ECO:0000256" key="1">
    <source>
        <dbReference type="ARBA" id="ARBA00009156"/>
    </source>
</evidence>
<dbReference type="Gene3D" id="3.30.420.40">
    <property type="match status" value="2"/>
</dbReference>
<proteinExistence type="inferred from homology"/>
<feature type="domain" description="Carbohydrate kinase FGGY N-terminal" evidence="4">
    <location>
        <begin position="5"/>
        <end position="240"/>
    </location>
</feature>
<dbReference type="PIRSF" id="PIRSF000538">
    <property type="entry name" value="GlpK"/>
    <property type="match status" value="1"/>
</dbReference>
<dbReference type="PANTHER" id="PTHR43095">
    <property type="entry name" value="SUGAR KINASE"/>
    <property type="match status" value="1"/>
</dbReference>
<dbReference type="Pfam" id="PF00370">
    <property type="entry name" value="FGGY_N"/>
    <property type="match status" value="1"/>
</dbReference>
<dbReference type="Proteomes" id="UP000245423">
    <property type="component" value="Chromosome 1"/>
</dbReference>
<dbReference type="SUPFAM" id="SSF53067">
    <property type="entry name" value="Actin-like ATPase domain"/>
    <property type="match status" value="2"/>
</dbReference>
<evidence type="ECO:0000259" key="4">
    <source>
        <dbReference type="Pfam" id="PF00370"/>
    </source>
</evidence>
<organism evidence="6 7">
    <name type="scientific">[Clostridium] ultunense Esp</name>
    <dbReference type="NCBI Taxonomy" id="1288971"/>
    <lineage>
        <taxon>Bacteria</taxon>
        <taxon>Bacillati</taxon>
        <taxon>Bacillota</taxon>
        <taxon>Tissierellia</taxon>
        <taxon>Tissierellales</taxon>
        <taxon>Tepidimicrobiaceae</taxon>
        <taxon>Schnuerera</taxon>
    </lineage>
</organism>
<evidence type="ECO:0000256" key="2">
    <source>
        <dbReference type="ARBA" id="ARBA00022679"/>
    </source>
</evidence>
<sequence>MSTFFLGFDIGTLSSKGVLVDQEGNVVAHKQLKHNILIPKAGYQEQDSELWWEEFKLMVKFFLSLPNVKAKDIKSIGLTGCVPALSSIDSQGKTIGNAIMHTDVRAEKQLKFINGQLDLPITHGFMLPKILWVKENDPERYKETAKVLVPHGFIGYKLTGNPTIDYDTACIIGGVFNPAKLEWDSQKIKQFGIREDILPTPCPASQVIGNVLPQVAEETGLTTETLVIAGTGDSFASILGGGAFDRNHLMLCLGTSGTIIYANCPPRELISSYHFGPSKAEFIGRILSCGESMNHIRETFQYHWWDELNEGGSKVSLGSEGLFFIPHYKQQSEESFFGLDAEFIYGYRSKHSQFHLYRALIEGIAYNIKSNLLNFDKPIDQINIVGGAANSELIREIISNVLNYPLTFYPNNSTAVGVAFLAGYCSGYISDFNHISKIWFTERIKVKPDPLKVQKYKDLYQVYAELKQNVEKIDELLYSKNNL</sequence>
<dbReference type="GO" id="GO:0016301">
    <property type="term" value="F:kinase activity"/>
    <property type="evidence" value="ECO:0007669"/>
    <property type="project" value="UniProtKB-KW"/>
</dbReference>
<dbReference type="GO" id="GO:0005975">
    <property type="term" value="P:carbohydrate metabolic process"/>
    <property type="evidence" value="ECO:0007669"/>
    <property type="project" value="InterPro"/>
</dbReference>
<dbReference type="InterPro" id="IPR018485">
    <property type="entry name" value="FGGY_C"/>
</dbReference>
<accession>A0A1M4PKI7</accession>
<evidence type="ECO:0000313" key="6">
    <source>
        <dbReference type="EMBL" id="SHD75945.1"/>
    </source>
</evidence>
<evidence type="ECO:0000259" key="5">
    <source>
        <dbReference type="Pfam" id="PF02782"/>
    </source>
</evidence>
<dbReference type="AlphaFoldDB" id="A0A1M4PKI7"/>
<comment type="similarity">
    <text evidence="1">Belongs to the FGGY kinase family.</text>
</comment>
<evidence type="ECO:0000313" key="7">
    <source>
        <dbReference type="Proteomes" id="UP000245423"/>
    </source>
</evidence>
<gene>
    <name evidence="6" type="ORF">CUESP1_0560</name>
</gene>
<dbReference type="OrthoDB" id="9805576at2"/>
<reference evidence="6 7" key="1">
    <citation type="submission" date="2016-11" db="EMBL/GenBank/DDBJ databases">
        <authorList>
            <person name="Manzoor S."/>
        </authorList>
    </citation>
    <scope>NUCLEOTIDE SEQUENCE [LARGE SCALE GENOMIC DNA]</scope>
    <source>
        <strain evidence="6">Clostridium ultunense strain Esp</strain>
    </source>
</reference>
<feature type="domain" description="Carbohydrate kinase FGGY C-terminal" evidence="5">
    <location>
        <begin position="278"/>
        <end position="424"/>
    </location>
</feature>
<name>A0A1M4PKI7_9FIRM</name>
<dbReference type="PANTHER" id="PTHR43095:SF5">
    <property type="entry name" value="XYLULOSE KINASE"/>
    <property type="match status" value="1"/>
</dbReference>
<dbReference type="InterPro" id="IPR018484">
    <property type="entry name" value="FGGY_N"/>
</dbReference>
<dbReference type="RefSeq" id="WP_160113555.1">
    <property type="nucleotide sequence ID" value="NZ_LT669839.1"/>
</dbReference>
<evidence type="ECO:0000256" key="3">
    <source>
        <dbReference type="ARBA" id="ARBA00022777"/>
    </source>
</evidence>
<dbReference type="InterPro" id="IPR043129">
    <property type="entry name" value="ATPase_NBD"/>
</dbReference>